<dbReference type="AlphaFoldDB" id="A0AAV9PMF9"/>
<reference evidence="2 3" key="1">
    <citation type="submission" date="2023-08" db="EMBL/GenBank/DDBJ databases">
        <title>Black Yeasts Isolated from many extreme environments.</title>
        <authorList>
            <person name="Coleine C."/>
            <person name="Stajich J.E."/>
            <person name="Selbmann L."/>
        </authorList>
    </citation>
    <scope>NUCLEOTIDE SEQUENCE [LARGE SCALE GENOMIC DNA]</scope>
    <source>
        <strain evidence="2 3">CCFEE 5935</strain>
    </source>
</reference>
<evidence type="ECO:0000313" key="3">
    <source>
        <dbReference type="Proteomes" id="UP001337655"/>
    </source>
</evidence>
<evidence type="ECO:0000256" key="1">
    <source>
        <dbReference type="SAM" id="MobiDB-lite"/>
    </source>
</evidence>
<feature type="region of interest" description="Disordered" evidence="1">
    <location>
        <begin position="104"/>
        <end position="141"/>
    </location>
</feature>
<sequence>MNLEEDSPRAVGAMLRAESTAKFHLDVHAATDKYGLPRLAEKALAKLVQHITTIDTPAADKAVAAILRYIYTFEYDSTYDTQSAASTAKYHLDVYAAANQYGDDEHGTTASISTPLPISTETASTVSPHRQQSTSTPTPLPISTAYHDSLKSWVNTPRPPIRLS</sequence>
<dbReference type="EMBL" id="JAVRRT010000003">
    <property type="protein sequence ID" value="KAK5173878.1"/>
    <property type="molecule type" value="Genomic_DNA"/>
</dbReference>
<proteinExistence type="predicted"/>
<feature type="compositionally biased region" description="Polar residues" evidence="1">
    <location>
        <begin position="108"/>
        <end position="132"/>
    </location>
</feature>
<keyword evidence="3" id="KW-1185">Reference proteome</keyword>
<dbReference type="RefSeq" id="XP_064662573.1">
    <property type="nucleotide sequence ID" value="XM_064799818.1"/>
</dbReference>
<name>A0AAV9PMF9_9PEZI</name>
<evidence type="ECO:0000313" key="2">
    <source>
        <dbReference type="EMBL" id="KAK5173878.1"/>
    </source>
</evidence>
<comment type="caution">
    <text evidence="2">The sequence shown here is derived from an EMBL/GenBank/DDBJ whole genome shotgun (WGS) entry which is preliminary data.</text>
</comment>
<gene>
    <name evidence="2" type="ORF">LTR77_002559</name>
</gene>
<accession>A0AAV9PMF9</accession>
<dbReference type="GeneID" id="89923906"/>
<protein>
    <submittedName>
        <fullName evidence="2">Uncharacterized protein</fullName>
    </submittedName>
</protein>
<dbReference type="Proteomes" id="UP001337655">
    <property type="component" value="Unassembled WGS sequence"/>
</dbReference>
<organism evidence="2 3">
    <name type="scientific">Saxophila tyrrhenica</name>
    <dbReference type="NCBI Taxonomy" id="1690608"/>
    <lineage>
        <taxon>Eukaryota</taxon>
        <taxon>Fungi</taxon>
        <taxon>Dikarya</taxon>
        <taxon>Ascomycota</taxon>
        <taxon>Pezizomycotina</taxon>
        <taxon>Dothideomycetes</taxon>
        <taxon>Dothideomycetidae</taxon>
        <taxon>Mycosphaerellales</taxon>
        <taxon>Extremaceae</taxon>
        <taxon>Saxophila</taxon>
    </lineage>
</organism>